<accession>A0ABP3YVV1</accession>
<gene>
    <name evidence="1" type="ORF">GCM10009559_77570</name>
</gene>
<proteinExistence type="predicted"/>
<reference evidence="2" key="1">
    <citation type="journal article" date="2019" name="Int. J. Syst. Evol. Microbiol.">
        <title>The Global Catalogue of Microorganisms (GCM) 10K type strain sequencing project: providing services to taxonomists for standard genome sequencing and annotation.</title>
        <authorList>
            <consortium name="The Broad Institute Genomics Platform"/>
            <consortium name="The Broad Institute Genome Sequencing Center for Infectious Disease"/>
            <person name="Wu L."/>
            <person name="Ma J."/>
        </authorList>
    </citation>
    <scope>NUCLEOTIDE SEQUENCE [LARGE SCALE GENOMIC DNA]</scope>
    <source>
        <strain evidence="2">JCM 11117</strain>
    </source>
</reference>
<dbReference type="RefSeq" id="WP_343946871.1">
    <property type="nucleotide sequence ID" value="NZ_BAAAHP010000327.1"/>
</dbReference>
<dbReference type="EMBL" id="BAAAHP010000327">
    <property type="protein sequence ID" value="GAA0908398.1"/>
    <property type="molecule type" value="Genomic_DNA"/>
</dbReference>
<name>A0ABP3YVV1_9PSEU</name>
<organism evidence="1 2">
    <name type="scientific">Pseudonocardia zijingensis</name>
    <dbReference type="NCBI Taxonomy" id="153376"/>
    <lineage>
        <taxon>Bacteria</taxon>
        <taxon>Bacillati</taxon>
        <taxon>Actinomycetota</taxon>
        <taxon>Actinomycetes</taxon>
        <taxon>Pseudonocardiales</taxon>
        <taxon>Pseudonocardiaceae</taxon>
        <taxon>Pseudonocardia</taxon>
    </lineage>
</organism>
<evidence type="ECO:0000313" key="1">
    <source>
        <dbReference type="EMBL" id="GAA0908398.1"/>
    </source>
</evidence>
<keyword evidence="2" id="KW-1185">Reference proteome</keyword>
<sequence>MVAQGQLGAGRLHRVGRRIGRRPVLQAGVVCATVLIVHRDPQPKLDFLERFMS</sequence>
<comment type="caution">
    <text evidence="1">The sequence shown here is derived from an EMBL/GenBank/DDBJ whole genome shotgun (WGS) entry which is preliminary data.</text>
</comment>
<evidence type="ECO:0000313" key="2">
    <source>
        <dbReference type="Proteomes" id="UP001499967"/>
    </source>
</evidence>
<dbReference type="Proteomes" id="UP001499967">
    <property type="component" value="Unassembled WGS sequence"/>
</dbReference>
<protein>
    <submittedName>
        <fullName evidence="1">Uncharacterized protein</fullName>
    </submittedName>
</protein>